<dbReference type="EMBL" id="LDPH01000027">
    <property type="protein sequence ID" value="KLV23083.1"/>
    <property type="molecule type" value="Genomic_DNA"/>
</dbReference>
<feature type="domain" description="Siphovirus-type tail component C-terminal" evidence="2">
    <location>
        <begin position="140"/>
        <end position="237"/>
    </location>
</feature>
<dbReference type="Gene3D" id="2.60.120.860">
    <property type="match status" value="1"/>
</dbReference>
<evidence type="ECO:0000313" key="3">
    <source>
        <dbReference type="EMBL" id="KLV23083.1"/>
    </source>
</evidence>
<dbReference type="Pfam" id="PF22768">
    <property type="entry name" value="SPP1_Dit"/>
    <property type="match status" value="1"/>
</dbReference>
<evidence type="ECO:0000313" key="4">
    <source>
        <dbReference type="Proteomes" id="UP000036045"/>
    </source>
</evidence>
<proteinExistence type="predicted"/>
<dbReference type="Proteomes" id="UP000036045">
    <property type="component" value="Unassembled WGS sequence"/>
</dbReference>
<dbReference type="OrthoDB" id="3078561at2"/>
<dbReference type="InterPro" id="IPR008841">
    <property type="entry name" value="Siphovirus-type_tail_N"/>
</dbReference>
<sequence>MSFNITFNGHILPIKVRQVGGRGPIHQEVIGQSKPNSPGSYFLKRRLIERQIPVDFVLPSRGLSQTRKIIDALNSVLYVTEPSPITFSDEPDKTYFALMNGNPDWDEIVFRGRGTLPFLCPDPLKYGQEKTVTSTTIINEGTASCTPIFNVEFTSAANEFRVQNEDGKFVRVIWAFVAGDRLVVDFKKRKITINYTVRMTSLDFSSNWFELRPGENKLTVTTPSSVATTTITYTPRWL</sequence>
<evidence type="ECO:0008006" key="5">
    <source>
        <dbReference type="Google" id="ProtNLM"/>
    </source>
</evidence>
<organism evidence="3 4">
    <name type="scientific">Niallia circulans</name>
    <name type="common">Bacillus circulans</name>
    <dbReference type="NCBI Taxonomy" id="1397"/>
    <lineage>
        <taxon>Bacteria</taxon>
        <taxon>Bacillati</taxon>
        <taxon>Bacillota</taxon>
        <taxon>Bacilli</taxon>
        <taxon>Bacillales</taxon>
        <taxon>Bacillaceae</taxon>
        <taxon>Niallia</taxon>
    </lineage>
</organism>
<dbReference type="RefSeq" id="WP_047944100.1">
    <property type="nucleotide sequence ID" value="NZ_LDPH01000027.1"/>
</dbReference>
<dbReference type="NCBIfam" id="TIGR01633">
    <property type="entry name" value="phi3626_gp14_N"/>
    <property type="match status" value="1"/>
</dbReference>
<comment type="caution">
    <text evidence="3">The sequence shown here is derived from an EMBL/GenBank/DDBJ whole genome shotgun (WGS) entry which is preliminary data.</text>
</comment>
<accession>A0A0J1IAV2</accession>
<evidence type="ECO:0000259" key="1">
    <source>
        <dbReference type="Pfam" id="PF05709"/>
    </source>
</evidence>
<feature type="domain" description="Siphovirus-type tail component RIFT-related" evidence="1">
    <location>
        <begin position="30"/>
        <end position="120"/>
    </location>
</feature>
<name>A0A0J1IAV2_NIACI</name>
<gene>
    <name evidence="3" type="ORF">ABW02_20370</name>
</gene>
<dbReference type="InterPro" id="IPR054738">
    <property type="entry name" value="Siphovirus-type_tail_C"/>
</dbReference>
<evidence type="ECO:0000259" key="2">
    <source>
        <dbReference type="Pfam" id="PF22768"/>
    </source>
</evidence>
<keyword evidence="4" id="KW-1185">Reference proteome</keyword>
<protein>
    <recommendedName>
        <fullName evidence="5">Phage tail family protein</fullName>
    </recommendedName>
</protein>
<dbReference type="AlphaFoldDB" id="A0A0J1IAV2"/>
<dbReference type="Pfam" id="PF05709">
    <property type="entry name" value="Sipho_tail"/>
    <property type="match status" value="1"/>
</dbReference>
<dbReference type="Gene3D" id="2.40.30.200">
    <property type="match status" value="1"/>
</dbReference>
<dbReference type="PATRIC" id="fig|1397.4.peg.2830"/>
<reference evidence="3 4" key="1">
    <citation type="submission" date="2015-05" db="EMBL/GenBank/DDBJ databases">
        <title>Whole genome sequence and identification of bacterial endophytes from Costus igneus.</title>
        <authorList>
            <person name="Lee Y.P."/>
            <person name="Gan H.M."/>
            <person name="Eng W."/>
            <person name="Wheatley M.S."/>
            <person name="Caraballo A."/>
            <person name="Polter S."/>
            <person name="Savka M.A."/>
            <person name="Hudson A.O."/>
        </authorList>
    </citation>
    <scope>NUCLEOTIDE SEQUENCE [LARGE SCALE GENOMIC DNA]</scope>
    <source>
        <strain evidence="3 4">RIT379</strain>
    </source>
</reference>
<dbReference type="InterPro" id="IPR006520">
    <property type="entry name" value="Dit_BPSPP_N"/>
</dbReference>